<evidence type="ECO:0000313" key="6">
    <source>
        <dbReference type="Proteomes" id="UP001239445"/>
    </source>
</evidence>
<sequence>MSSPLPVPSKAALTALRGLLVGTSCTLALIAEDRRRRINNALRAIDNGAKVKSARSYHSGGTAFALALEEEALSDMALPSPAWPDSPEARPRLRIDHLTGLPLPREGKERLIPTSPATPEDWSVTMVAAEVERTSVPTSRTGPATARPKPFVEQWPDRTSEKIGAIIGRSNGSGDVDSSSKEIITTIWRACDSRDSQLVSRAVEVVLSAYRHGTVPQGSSKRWARATAQLSWTCQELGLLRDAVRLLETVGSHEATTEAEYFAHKPMRLIGLLLDQVDLMSPDGRSLQSADWYARRKILTSARTLFRPMREIDTPGSRPGVVDTGKRLIESLIGARMVPRSLKILRDCVDTASDESANLRGWYVAKLLDDALGNGGYKFAILQFLDSYDATSKVGALLRTGDAVVECVSKANGYKAADVLKKLFGLCSGVCQPRVNWVASLLRADWESHESFGSTETLFNELVGKLDPATEVPWVDIYRIMVELALKTGEMTRASYYLEKMEERGPEVNKDTRLLGILAKHHAKLGEWTTVRNLFESMKVDTIPDAEICSKAFVPVLKAFADSHSMRETERFLRSYIEELKVPLSPYSVTLMAKHYAQIRDYEAVLRWLEYCTAANVPAGASFANTILQTCRHAGMRFQTLRALYQKLTQLNPAFVNRDTERIMAGAALTDKKCTGKLAQRRLRSLKLKHDFLPPKLSVAFTNEDDVVLAMRKAMAQEEPMRVVRLYKTAVQMGVPLTPRTPALRLAIQAALSIGSPDKRGDRGDRLHDLLRFAEEHGHDINYVMNHVIAAQLKEIYYKDEPARTRKALGSTLAFFEARGIVLADVTLNRVADRCLKIGFWDDAISYATKAANARGFSRPCYNIHNFRTFLFAYIHKRSAEGIDKAVELALGNGCVEELEFLQTLKFARKVIRSRWPETASGQDEALASIQKGIQTVVEKRKAQREQRTRLEKKGLRMLQQAVQDAGRPRELDSVSGLDLDEARPAGLFGEARSFAHPVLTLVPPASG</sequence>
<keyword evidence="6" id="KW-1185">Reference proteome</keyword>
<proteinExistence type="inferred from homology"/>
<reference evidence="5" key="1">
    <citation type="submission" date="2023-06" db="EMBL/GenBank/DDBJ databases">
        <title>Genome-scale phylogeny and comparative genomics of the fungal order Sordariales.</title>
        <authorList>
            <consortium name="Lawrence Berkeley National Laboratory"/>
            <person name="Hensen N."/>
            <person name="Bonometti L."/>
            <person name="Westerberg I."/>
            <person name="Brannstrom I.O."/>
            <person name="Guillou S."/>
            <person name="Cros-Aarteil S."/>
            <person name="Calhoun S."/>
            <person name="Haridas S."/>
            <person name="Kuo A."/>
            <person name="Mondo S."/>
            <person name="Pangilinan J."/>
            <person name="Riley R."/>
            <person name="Labutti K."/>
            <person name="Andreopoulos B."/>
            <person name="Lipzen A."/>
            <person name="Chen C."/>
            <person name="Yanf M."/>
            <person name="Daum C."/>
            <person name="Ng V."/>
            <person name="Clum A."/>
            <person name="Steindorff A."/>
            <person name="Ohm R."/>
            <person name="Martin F."/>
            <person name="Silar P."/>
            <person name="Natvig D."/>
            <person name="Lalanne C."/>
            <person name="Gautier V."/>
            <person name="Ament-Velasquez S.L."/>
            <person name="Kruys A."/>
            <person name="Hutchinson M.I."/>
            <person name="Powell A.J."/>
            <person name="Barry K."/>
            <person name="Miller A.N."/>
            <person name="Grigoriev I.V."/>
            <person name="Debuchy R."/>
            <person name="Gladieux P."/>
            <person name="Thoren M.H."/>
            <person name="Johannesson H."/>
        </authorList>
    </citation>
    <scope>NUCLEOTIDE SEQUENCE</scope>
    <source>
        <strain evidence="5">PSN4</strain>
    </source>
</reference>
<dbReference type="InterPro" id="IPR011990">
    <property type="entry name" value="TPR-like_helical_dom_sf"/>
</dbReference>
<dbReference type="EMBL" id="MU839828">
    <property type="protein sequence ID" value="KAK1759462.1"/>
    <property type="molecule type" value="Genomic_DNA"/>
</dbReference>
<evidence type="ECO:0000256" key="1">
    <source>
        <dbReference type="ARBA" id="ARBA00006192"/>
    </source>
</evidence>
<gene>
    <name evidence="5" type="ORF">QBC47DRAFT_372030</name>
</gene>
<evidence type="ECO:0000256" key="4">
    <source>
        <dbReference type="ARBA" id="ARBA00044511"/>
    </source>
</evidence>
<comment type="function">
    <text evidence="3">Regulates mitochondrial small subunit maturation by controlling 15S rRNA 5'-end processing. Localizes to the 5' precursor of the 15S rRNA in a position that is subsequently occupied by mS47 in the mature yeast mtSSU. Uses structure and sequence-specific RNA recognition, binding to a single-stranded region of the precursor and specifically recognizing bases -6 to -1. The exchange of Ccm1 for mS47 is coupled to the irreversible removal of precursor rRNA that is accompanied by conformational changes of the mitoribosomal proteins uS5m and mS26. These conformational changes signal completion of 5'-end rRNA processing through protection of the mature 5'-end of the 15S rRNA and stabilization of mS47. The removal of the 5' precursor together with the dissociation of Ccm1 may be catalyzed by the 5'-3' exoribonuclease Pet127. Involved in the specific removal of group I introns in mitochondrial encoded transcripts.</text>
</comment>
<dbReference type="Gene3D" id="1.25.40.10">
    <property type="entry name" value="Tetratricopeptide repeat domain"/>
    <property type="match status" value="1"/>
</dbReference>
<name>A0AAJ0F9V3_9PEZI</name>
<comment type="subunit">
    <text evidence="4">Binds to mitochondrial small subunit 15S rRNA.</text>
</comment>
<dbReference type="AlphaFoldDB" id="A0AAJ0F9V3"/>
<comment type="similarity">
    <text evidence="1">Belongs to the CCM1 family.</text>
</comment>
<organism evidence="5 6">
    <name type="scientific">Echria macrotheca</name>
    <dbReference type="NCBI Taxonomy" id="438768"/>
    <lineage>
        <taxon>Eukaryota</taxon>
        <taxon>Fungi</taxon>
        <taxon>Dikarya</taxon>
        <taxon>Ascomycota</taxon>
        <taxon>Pezizomycotina</taxon>
        <taxon>Sordariomycetes</taxon>
        <taxon>Sordariomycetidae</taxon>
        <taxon>Sordariales</taxon>
        <taxon>Schizotheciaceae</taxon>
        <taxon>Echria</taxon>
    </lineage>
</organism>
<evidence type="ECO:0000313" key="5">
    <source>
        <dbReference type="EMBL" id="KAK1759462.1"/>
    </source>
</evidence>
<protein>
    <recommendedName>
        <fullName evidence="7">Pentatricopeptide repeat-containing protein</fullName>
    </recommendedName>
</protein>
<dbReference type="PANTHER" id="PTHR47936">
    <property type="entry name" value="PPR_LONG DOMAIN-CONTAINING PROTEIN"/>
    <property type="match status" value="1"/>
</dbReference>
<evidence type="ECO:0000256" key="3">
    <source>
        <dbReference type="ARBA" id="ARBA00044493"/>
    </source>
</evidence>
<evidence type="ECO:0008006" key="7">
    <source>
        <dbReference type="Google" id="ProtNLM"/>
    </source>
</evidence>
<keyword evidence="2" id="KW-0677">Repeat</keyword>
<comment type="caution">
    <text evidence="5">The sequence shown here is derived from an EMBL/GenBank/DDBJ whole genome shotgun (WGS) entry which is preliminary data.</text>
</comment>
<dbReference type="PANTHER" id="PTHR47936:SF1">
    <property type="entry name" value="PENTATRICOPEPTIDE REPEAT-CONTAINING PROTEIN GUN1, CHLOROPLASTIC"/>
    <property type="match status" value="1"/>
</dbReference>
<evidence type="ECO:0000256" key="2">
    <source>
        <dbReference type="ARBA" id="ARBA00022737"/>
    </source>
</evidence>
<accession>A0AAJ0F9V3</accession>
<dbReference type="Proteomes" id="UP001239445">
    <property type="component" value="Unassembled WGS sequence"/>
</dbReference>